<protein>
    <submittedName>
        <fullName evidence="8">SPFH domain-containing protein</fullName>
    </submittedName>
</protein>
<accession>A0AAV3SSI5</accession>
<sequence>MDLIPLQLGFGLVSVGLLALLLVVVTLWQSFEIVDAYEKKTLTVFGEYRKLLEPGINLIPPFVSRTYPFDMRTQTLDVPRQEAITRDNSPVTADAVVYIKVMDAKKAFLEVDDYKKAVSNLAQTTLRAVLGDMELDDTLNKRQEINAKIRKELDEPTDEWGIRVESVEVREVNPSKDVQQAMEQQTSAERRRRAMILEAQGERRSAVEQAEGDKQSNIIRAQGEKQSQILEAQGDAISTVLRARSAESMGERAIIERGMETLEEIGKGESTTFVLPQELTSLVGRYGKALSGSDVQQMEGLDGKEFDADTRKMLGLDDIDEILGQIEESAEMDVEELEKEAEAVKAGDSGASIKSANEVIQEMDEEEVSADIEGEEVEKES</sequence>
<keyword evidence="4 6" id="KW-1133">Transmembrane helix</keyword>
<comment type="caution">
    <text evidence="8">The sequence shown here is derived from an EMBL/GenBank/DDBJ whole genome shotgun (WGS) entry which is preliminary data.</text>
</comment>
<dbReference type="GO" id="GO:0098552">
    <property type="term" value="C:side of membrane"/>
    <property type="evidence" value="ECO:0007669"/>
    <property type="project" value="UniProtKB-ARBA"/>
</dbReference>
<feature type="transmembrane region" description="Helical" evidence="6">
    <location>
        <begin position="6"/>
        <end position="28"/>
    </location>
</feature>
<comment type="subcellular location">
    <subcellularLocation>
        <location evidence="1">Membrane</location>
        <topology evidence="1">Single-pass membrane protein</topology>
    </subcellularLocation>
</comment>
<dbReference type="EMBL" id="JBEDNW010000006">
    <property type="protein sequence ID" value="MEZ3168135.1"/>
    <property type="molecule type" value="Genomic_DNA"/>
</dbReference>
<evidence type="ECO:0000256" key="1">
    <source>
        <dbReference type="ARBA" id="ARBA00004167"/>
    </source>
</evidence>
<reference evidence="8" key="1">
    <citation type="journal article" date="2014" name="Int. J. Syst. Evol. Microbiol.">
        <title>Complete genome sequence of Corynebacterium casei LMG S-19264T (=DSM 44701T), isolated from a smear-ripened cheese.</title>
        <authorList>
            <consortium name="US DOE Joint Genome Institute (JGI-PGF)"/>
            <person name="Walter F."/>
            <person name="Albersmeier A."/>
            <person name="Kalinowski J."/>
            <person name="Ruckert C."/>
        </authorList>
    </citation>
    <scope>NUCLEOTIDE SEQUENCE</scope>
    <source>
        <strain evidence="8">JCM 14265</strain>
    </source>
</reference>
<name>A0AAV3SSI5_9EURY</name>
<dbReference type="PANTHER" id="PTHR43327:SF10">
    <property type="entry name" value="STOMATIN-LIKE PROTEIN 2, MITOCHONDRIAL"/>
    <property type="match status" value="1"/>
</dbReference>
<dbReference type="InterPro" id="IPR036013">
    <property type="entry name" value="Band_7/SPFH_dom_sf"/>
</dbReference>
<dbReference type="GO" id="GO:0005886">
    <property type="term" value="C:plasma membrane"/>
    <property type="evidence" value="ECO:0007669"/>
    <property type="project" value="UniProtKB-ARBA"/>
</dbReference>
<dbReference type="Proteomes" id="UP001567571">
    <property type="component" value="Unassembled WGS sequence"/>
</dbReference>
<keyword evidence="11" id="KW-1185">Reference proteome</keyword>
<proteinExistence type="inferred from homology"/>
<reference evidence="9 11" key="3">
    <citation type="submission" date="2024-06" db="EMBL/GenBank/DDBJ databases">
        <title>Halorubrum miltondacostae sp. nov., a potential PHA producer isolated from an inland solar saltern in Rio Maior, Portugal.</title>
        <authorList>
            <person name="Albuquerque L."/>
            <person name="Viver T."/>
            <person name="Barroso C."/>
            <person name="Claudino R."/>
            <person name="Galvan M."/>
            <person name="Simoes G."/>
            <person name="Lobo Da Cunha A."/>
            <person name="Egas C."/>
        </authorList>
    </citation>
    <scope>NUCLEOTIDE SEQUENCE [LARGE SCALE GENOMIC DNA]</scope>
    <source>
        <strain evidence="9 11">DSM 18646</strain>
    </source>
</reference>
<dbReference type="SMART" id="SM00244">
    <property type="entry name" value="PHB"/>
    <property type="match status" value="1"/>
</dbReference>
<evidence type="ECO:0000259" key="7">
    <source>
        <dbReference type="SMART" id="SM00244"/>
    </source>
</evidence>
<feature type="region of interest" description="Disordered" evidence="5">
    <location>
        <begin position="332"/>
        <end position="381"/>
    </location>
</feature>
<evidence type="ECO:0000256" key="5">
    <source>
        <dbReference type="SAM" id="MobiDB-lite"/>
    </source>
</evidence>
<evidence type="ECO:0000313" key="10">
    <source>
        <dbReference type="Proteomes" id="UP001501425"/>
    </source>
</evidence>
<evidence type="ECO:0000313" key="9">
    <source>
        <dbReference type="EMBL" id="MEZ3168135.1"/>
    </source>
</evidence>
<dbReference type="Pfam" id="PF01145">
    <property type="entry name" value="Band_7"/>
    <property type="match status" value="1"/>
</dbReference>
<organism evidence="8 10">
    <name type="scientific">Halorubrum ejinorense</name>
    <dbReference type="NCBI Taxonomy" id="425309"/>
    <lineage>
        <taxon>Archaea</taxon>
        <taxon>Methanobacteriati</taxon>
        <taxon>Methanobacteriota</taxon>
        <taxon>Stenosarchaea group</taxon>
        <taxon>Halobacteria</taxon>
        <taxon>Halobacteriales</taxon>
        <taxon>Haloferacaceae</taxon>
        <taxon>Halorubrum</taxon>
    </lineage>
</organism>
<dbReference type="InterPro" id="IPR001972">
    <property type="entry name" value="Stomatin_HflK_fam"/>
</dbReference>
<dbReference type="Proteomes" id="UP001501425">
    <property type="component" value="Unassembled WGS sequence"/>
</dbReference>
<keyword evidence="3 6" id="KW-0812">Transmembrane</keyword>
<evidence type="ECO:0000256" key="6">
    <source>
        <dbReference type="SAM" id="Phobius"/>
    </source>
</evidence>
<comment type="similarity">
    <text evidence="2">Belongs to the band 7/mec-2 family.</text>
</comment>
<dbReference type="InterPro" id="IPR001107">
    <property type="entry name" value="Band_7"/>
</dbReference>
<feature type="domain" description="Band 7" evidence="7">
    <location>
        <begin position="29"/>
        <end position="186"/>
    </location>
</feature>
<feature type="compositionally biased region" description="Acidic residues" evidence="5">
    <location>
        <begin position="361"/>
        <end position="381"/>
    </location>
</feature>
<dbReference type="SUPFAM" id="SSF117892">
    <property type="entry name" value="Band 7/SPFH domain"/>
    <property type="match status" value="1"/>
</dbReference>
<dbReference type="FunFam" id="3.30.479.30:FF:000004">
    <property type="entry name" value="Putative membrane protease family, stomatin"/>
    <property type="match status" value="1"/>
</dbReference>
<gene>
    <name evidence="9" type="ORF">ABNG02_12460</name>
    <name evidence="8" type="ORF">GCM10008994_10550</name>
</gene>
<dbReference type="RefSeq" id="WP_343777254.1">
    <property type="nucleotide sequence ID" value="NZ_BAAADQ010000003.1"/>
</dbReference>
<dbReference type="EMBL" id="BAAADQ010000003">
    <property type="protein sequence ID" value="GAA0537296.1"/>
    <property type="molecule type" value="Genomic_DNA"/>
</dbReference>
<evidence type="ECO:0000256" key="3">
    <source>
        <dbReference type="ARBA" id="ARBA00022692"/>
    </source>
</evidence>
<keyword evidence="6" id="KW-0472">Membrane</keyword>
<dbReference type="PANTHER" id="PTHR43327">
    <property type="entry name" value="STOMATIN-LIKE PROTEIN 2, MITOCHONDRIAL"/>
    <property type="match status" value="1"/>
</dbReference>
<reference evidence="8" key="2">
    <citation type="submission" date="2023-12" db="EMBL/GenBank/DDBJ databases">
        <authorList>
            <person name="Sun Q."/>
            <person name="Inoue M."/>
        </authorList>
    </citation>
    <scope>NUCLEOTIDE SEQUENCE</scope>
    <source>
        <strain evidence="8">JCM 14265</strain>
    </source>
</reference>
<evidence type="ECO:0000313" key="11">
    <source>
        <dbReference type="Proteomes" id="UP001567571"/>
    </source>
</evidence>
<dbReference type="Gene3D" id="3.30.479.30">
    <property type="entry name" value="Band 7 domain"/>
    <property type="match status" value="1"/>
</dbReference>
<evidence type="ECO:0000256" key="2">
    <source>
        <dbReference type="ARBA" id="ARBA00008164"/>
    </source>
</evidence>
<dbReference type="InterPro" id="IPR050710">
    <property type="entry name" value="Band7/mec-2_domain"/>
</dbReference>
<dbReference type="AlphaFoldDB" id="A0AAV3SSI5"/>
<evidence type="ECO:0000256" key="4">
    <source>
        <dbReference type="ARBA" id="ARBA00022989"/>
    </source>
</evidence>
<dbReference type="PRINTS" id="PR00721">
    <property type="entry name" value="STOMATIN"/>
</dbReference>
<evidence type="ECO:0000313" key="8">
    <source>
        <dbReference type="EMBL" id="GAA0537296.1"/>
    </source>
</evidence>